<dbReference type="InterPro" id="IPR011010">
    <property type="entry name" value="DNA_brk_join_enz"/>
</dbReference>
<protein>
    <submittedName>
        <fullName evidence="3">Integrase</fullName>
    </submittedName>
</protein>
<accession>A0ABR9KJ53</accession>
<gene>
    <name evidence="3" type="ORF">H4W81_004819</name>
</gene>
<dbReference type="Gene3D" id="1.10.443.10">
    <property type="entry name" value="Intergrase catalytic core"/>
    <property type="match status" value="1"/>
</dbReference>
<dbReference type="Proteomes" id="UP000661607">
    <property type="component" value="Unassembled WGS sequence"/>
</dbReference>
<dbReference type="EMBL" id="JADBEF010000001">
    <property type="protein sequence ID" value="MBE1562040.1"/>
    <property type="molecule type" value="Genomic_DNA"/>
</dbReference>
<evidence type="ECO:0000256" key="1">
    <source>
        <dbReference type="ARBA" id="ARBA00023172"/>
    </source>
</evidence>
<organism evidence="3 4">
    <name type="scientific">Nonomuraea africana</name>
    <dbReference type="NCBI Taxonomy" id="46171"/>
    <lineage>
        <taxon>Bacteria</taxon>
        <taxon>Bacillati</taxon>
        <taxon>Actinomycetota</taxon>
        <taxon>Actinomycetes</taxon>
        <taxon>Streptosporangiales</taxon>
        <taxon>Streptosporangiaceae</taxon>
        <taxon>Nonomuraea</taxon>
    </lineage>
</organism>
<comment type="caution">
    <text evidence="3">The sequence shown here is derived from an EMBL/GenBank/DDBJ whole genome shotgun (WGS) entry which is preliminary data.</text>
</comment>
<sequence>MSAPCFGCCTKARPGPRVLALDVDDLDLRNRRAKVRRKGGAVDVIVWRTATARLLPRLLDGRRTGPVFLTGRRARVELPPGDVDVASGRARPTYRRAAELFETATADLPGGPWALHQLRHSALTHAAEDGANTSTLLAYSGHTSVASLARYARVSPEALARWQESRDPAARRH</sequence>
<dbReference type="InterPro" id="IPR002104">
    <property type="entry name" value="Integrase_catalytic"/>
</dbReference>
<reference evidence="3 4" key="1">
    <citation type="submission" date="2020-10" db="EMBL/GenBank/DDBJ databases">
        <title>Sequencing the genomes of 1000 actinobacteria strains.</title>
        <authorList>
            <person name="Klenk H.-P."/>
        </authorList>
    </citation>
    <scope>NUCLEOTIDE SEQUENCE [LARGE SCALE GENOMIC DNA]</scope>
    <source>
        <strain evidence="3 4">DSM 43748</strain>
    </source>
</reference>
<evidence type="ECO:0000313" key="4">
    <source>
        <dbReference type="Proteomes" id="UP000661607"/>
    </source>
</evidence>
<name>A0ABR9KJ53_9ACTN</name>
<dbReference type="SUPFAM" id="SSF56349">
    <property type="entry name" value="DNA breaking-rejoining enzymes"/>
    <property type="match status" value="1"/>
</dbReference>
<feature type="domain" description="Tyr recombinase" evidence="2">
    <location>
        <begin position="1"/>
        <end position="164"/>
    </location>
</feature>
<keyword evidence="4" id="KW-1185">Reference proteome</keyword>
<dbReference type="PROSITE" id="PS51898">
    <property type="entry name" value="TYR_RECOMBINASE"/>
    <property type="match status" value="1"/>
</dbReference>
<evidence type="ECO:0000259" key="2">
    <source>
        <dbReference type="PROSITE" id="PS51898"/>
    </source>
</evidence>
<proteinExistence type="predicted"/>
<evidence type="ECO:0000313" key="3">
    <source>
        <dbReference type="EMBL" id="MBE1562040.1"/>
    </source>
</evidence>
<dbReference type="InterPro" id="IPR013762">
    <property type="entry name" value="Integrase-like_cat_sf"/>
</dbReference>
<keyword evidence="1" id="KW-0233">DNA recombination</keyword>
<dbReference type="Pfam" id="PF00589">
    <property type="entry name" value="Phage_integrase"/>
    <property type="match status" value="1"/>
</dbReference>
<dbReference type="RefSeq" id="WP_318781916.1">
    <property type="nucleotide sequence ID" value="NZ_BAAASY010000030.1"/>
</dbReference>